<sequence length="40" mass="4495">MTILNDKLTPTKDRLTARIGLLAPAHLMQSLNLTNTIYKN</sequence>
<dbReference type="EMBL" id="FPIA01000065">
    <property type="protein sequence ID" value="SFV88608.1"/>
    <property type="molecule type" value="Genomic_DNA"/>
</dbReference>
<gene>
    <name evidence="1" type="ORF">MNB_SUP05-SYMBIONT-7-690</name>
</gene>
<organism evidence="1">
    <name type="scientific">hydrothermal vent metagenome</name>
    <dbReference type="NCBI Taxonomy" id="652676"/>
    <lineage>
        <taxon>unclassified sequences</taxon>
        <taxon>metagenomes</taxon>
        <taxon>ecological metagenomes</taxon>
    </lineage>
</organism>
<dbReference type="AlphaFoldDB" id="A0A1W1E418"/>
<accession>A0A1W1E418</accession>
<protein>
    <submittedName>
        <fullName evidence="1">Uncharacterized protein</fullName>
    </submittedName>
</protein>
<evidence type="ECO:0000313" key="1">
    <source>
        <dbReference type="EMBL" id="SFV88608.1"/>
    </source>
</evidence>
<name>A0A1W1E418_9ZZZZ</name>
<proteinExistence type="predicted"/>
<reference evidence="1" key="1">
    <citation type="submission" date="2016-10" db="EMBL/GenBank/DDBJ databases">
        <authorList>
            <person name="de Groot N.N."/>
        </authorList>
    </citation>
    <scope>NUCLEOTIDE SEQUENCE</scope>
</reference>